<evidence type="ECO:0000313" key="2">
    <source>
        <dbReference type="Proteomes" id="UP000518266"/>
    </source>
</evidence>
<keyword evidence="2" id="KW-1185">Reference proteome</keyword>
<gene>
    <name evidence="1" type="ORF">F7725_014047</name>
</gene>
<name>A0A7J5YXB9_DISMA</name>
<organism evidence="1 2">
    <name type="scientific">Dissostichus mawsoni</name>
    <name type="common">Antarctic cod</name>
    <dbReference type="NCBI Taxonomy" id="36200"/>
    <lineage>
        <taxon>Eukaryota</taxon>
        <taxon>Metazoa</taxon>
        <taxon>Chordata</taxon>
        <taxon>Craniata</taxon>
        <taxon>Vertebrata</taxon>
        <taxon>Euteleostomi</taxon>
        <taxon>Actinopterygii</taxon>
        <taxon>Neopterygii</taxon>
        <taxon>Teleostei</taxon>
        <taxon>Neoteleostei</taxon>
        <taxon>Acanthomorphata</taxon>
        <taxon>Eupercaria</taxon>
        <taxon>Perciformes</taxon>
        <taxon>Notothenioidei</taxon>
        <taxon>Nototheniidae</taxon>
        <taxon>Dissostichus</taxon>
    </lineage>
</organism>
<reference evidence="1 2" key="1">
    <citation type="submission" date="2020-03" db="EMBL/GenBank/DDBJ databases">
        <title>Dissostichus mawsoni Genome sequencing and assembly.</title>
        <authorList>
            <person name="Park H."/>
        </authorList>
    </citation>
    <scope>NUCLEOTIDE SEQUENCE [LARGE SCALE GENOMIC DNA]</scope>
    <source>
        <strain evidence="1">DM0001</strain>
        <tissue evidence="1">Muscle</tissue>
    </source>
</reference>
<evidence type="ECO:0000313" key="1">
    <source>
        <dbReference type="EMBL" id="KAF3853359.1"/>
    </source>
</evidence>
<sequence>MTTSARSTASFLCSMVTLGVKPRRCMALIILVIWPSESSLSVRQRGAEGNVSLLLRDPRSLTRRGSGQQPDEREGRNCYVDQLWYSVSLLHDDFASPVRQHLVAVLHAGGNSWSQDGHRLSHDGPSLHGVGLQQAVEDLNREEHDLLVDGELGDDVSQEQVSAVFACGVHAGFGQQAGPGEGHEAPQLAVARLVVVMDVVGGVLHQQGGELQEADPQRVQQVRLLLWIQNLGEGWKRCGEGHVAEEASLAEQAERQQLGLLPVGGSHVVFAMSFLEGLADPHSSQLADQGVLPCQPTLIVLHYDADDLWGGEEEYKRGDEAVRIRSQHVSQRLGIFVFQETLYIKTNTYCKYDTKRDVVIMAERTIFMALEQQL</sequence>
<dbReference type="Proteomes" id="UP000518266">
    <property type="component" value="Unassembled WGS sequence"/>
</dbReference>
<comment type="caution">
    <text evidence="1">The sequence shown here is derived from an EMBL/GenBank/DDBJ whole genome shotgun (WGS) entry which is preliminary data.</text>
</comment>
<dbReference type="EMBL" id="JAAKFY010000008">
    <property type="protein sequence ID" value="KAF3853359.1"/>
    <property type="molecule type" value="Genomic_DNA"/>
</dbReference>
<proteinExistence type="predicted"/>
<accession>A0A7J5YXB9</accession>
<protein>
    <submittedName>
        <fullName evidence="1">Uncharacterized protein</fullName>
    </submittedName>
</protein>
<dbReference type="AlphaFoldDB" id="A0A7J5YXB9"/>